<comment type="caution">
    <text evidence="13">The sequence shown here is derived from an EMBL/GenBank/DDBJ whole genome shotgun (WGS) entry which is preliminary data.</text>
</comment>
<dbReference type="SUPFAM" id="SSF143631">
    <property type="entry name" value="ApbE-like"/>
    <property type="match status" value="1"/>
</dbReference>
<comment type="function">
    <text evidence="12">Flavin transferase that catalyzes the transfer of the FMN moiety of FAD and its covalent binding to the hydroxyl group of a threonine residue in a target flavoprotein.</text>
</comment>
<keyword evidence="12" id="KW-0997">Cell inner membrane</keyword>
<evidence type="ECO:0000313" key="13">
    <source>
        <dbReference type="EMBL" id="MPQ44285.1"/>
    </source>
</evidence>
<comment type="catalytic activity">
    <reaction evidence="9 10 12">
        <text>L-threonyl-[protein] + FAD = FMN-L-threonyl-[protein] + AMP + H(+)</text>
        <dbReference type="Rhea" id="RHEA:36847"/>
        <dbReference type="Rhea" id="RHEA-COMP:11060"/>
        <dbReference type="Rhea" id="RHEA-COMP:11061"/>
        <dbReference type="ChEBI" id="CHEBI:15378"/>
        <dbReference type="ChEBI" id="CHEBI:30013"/>
        <dbReference type="ChEBI" id="CHEBI:57692"/>
        <dbReference type="ChEBI" id="CHEBI:74257"/>
        <dbReference type="ChEBI" id="CHEBI:456215"/>
        <dbReference type="EC" id="2.7.1.180"/>
    </reaction>
</comment>
<feature type="binding site" evidence="11">
    <location>
        <position position="298"/>
    </location>
    <ligand>
        <name>Mg(2+)</name>
        <dbReference type="ChEBI" id="CHEBI:18420"/>
    </ligand>
</feature>
<evidence type="ECO:0000256" key="7">
    <source>
        <dbReference type="ARBA" id="ARBA00022842"/>
    </source>
</evidence>
<proteinExistence type="inferred from homology"/>
<evidence type="ECO:0000313" key="14">
    <source>
        <dbReference type="Proteomes" id="UP000430345"/>
    </source>
</evidence>
<evidence type="ECO:0000256" key="1">
    <source>
        <dbReference type="ARBA" id="ARBA00011955"/>
    </source>
</evidence>
<organism evidence="13 14">
    <name type="scientific">Clostridium tarantellae</name>
    <dbReference type="NCBI Taxonomy" id="39493"/>
    <lineage>
        <taxon>Bacteria</taxon>
        <taxon>Bacillati</taxon>
        <taxon>Bacillota</taxon>
        <taxon>Clostridia</taxon>
        <taxon>Eubacteriales</taxon>
        <taxon>Clostridiaceae</taxon>
        <taxon>Clostridium</taxon>
    </lineage>
</organism>
<keyword evidence="14" id="KW-1185">Reference proteome</keyword>
<keyword evidence="12" id="KW-0472">Membrane</keyword>
<dbReference type="PANTHER" id="PTHR30040">
    <property type="entry name" value="THIAMINE BIOSYNTHESIS LIPOPROTEIN APBE"/>
    <property type="match status" value="1"/>
</dbReference>
<dbReference type="PROSITE" id="PS51257">
    <property type="entry name" value="PROKAR_LIPOPROTEIN"/>
    <property type="match status" value="1"/>
</dbReference>
<evidence type="ECO:0000256" key="12">
    <source>
        <dbReference type="RuleBase" id="RU363002"/>
    </source>
</evidence>
<evidence type="ECO:0000256" key="11">
    <source>
        <dbReference type="PIRSR" id="PIRSR006268-2"/>
    </source>
</evidence>
<accession>A0A6I1MLJ6</accession>
<reference evidence="13 14" key="1">
    <citation type="submission" date="2019-10" db="EMBL/GenBank/DDBJ databases">
        <title>The Genome Sequence of Clostridium tarantellae Isolated from Fish Brain.</title>
        <authorList>
            <person name="Bano L."/>
            <person name="Kiel M."/>
            <person name="Sales G."/>
            <person name="Doxey A.C."/>
            <person name="Mansfield M.J."/>
            <person name="Schiavone M."/>
            <person name="Rossetto O."/>
            <person name="Pirazzini M."/>
            <person name="Dobrindt U."/>
            <person name="Montecucco C."/>
        </authorList>
    </citation>
    <scope>NUCLEOTIDE SEQUENCE [LARGE SCALE GENOMIC DNA]</scope>
    <source>
        <strain evidence="13 14">DSM 3997</strain>
    </source>
</reference>
<dbReference type="RefSeq" id="WP_152890624.1">
    <property type="nucleotide sequence ID" value="NZ_WHJC01000184.1"/>
</dbReference>
<evidence type="ECO:0000256" key="9">
    <source>
        <dbReference type="ARBA" id="ARBA00048540"/>
    </source>
</evidence>
<dbReference type="InterPro" id="IPR024932">
    <property type="entry name" value="ApbE"/>
</dbReference>
<dbReference type="GO" id="GO:0005886">
    <property type="term" value="C:plasma membrane"/>
    <property type="evidence" value="ECO:0007669"/>
    <property type="project" value="UniProtKB-SubCell"/>
</dbReference>
<evidence type="ECO:0000256" key="5">
    <source>
        <dbReference type="ARBA" id="ARBA00022723"/>
    </source>
</evidence>
<dbReference type="EC" id="2.7.1.180" evidence="1 10"/>
<keyword evidence="7 10" id="KW-0460">Magnesium</keyword>
<comment type="cofactor">
    <cofactor evidence="11">
        <name>Mg(2+)</name>
        <dbReference type="ChEBI" id="CHEBI:18420"/>
    </cofactor>
    <cofactor evidence="11">
        <name>Mn(2+)</name>
        <dbReference type="ChEBI" id="CHEBI:29035"/>
    </cofactor>
    <text evidence="11">Magnesium. Can also use manganese.</text>
</comment>
<keyword evidence="4 10" id="KW-0808">Transferase</keyword>
<dbReference type="PIRSF" id="PIRSF006268">
    <property type="entry name" value="ApbE"/>
    <property type="match status" value="1"/>
</dbReference>
<dbReference type="InterPro" id="IPR003374">
    <property type="entry name" value="ApbE-like_sf"/>
</dbReference>
<keyword evidence="3 10" id="KW-0285">Flavoprotein</keyword>
<dbReference type="Proteomes" id="UP000430345">
    <property type="component" value="Unassembled WGS sequence"/>
</dbReference>
<gene>
    <name evidence="13" type="ORF">GBZ86_10995</name>
</gene>
<evidence type="ECO:0000256" key="3">
    <source>
        <dbReference type="ARBA" id="ARBA00022630"/>
    </source>
</evidence>
<dbReference type="EMBL" id="WHJC01000184">
    <property type="protein sequence ID" value="MPQ44285.1"/>
    <property type="molecule type" value="Genomic_DNA"/>
</dbReference>
<keyword evidence="5 10" id="KW-0479">Metal-binding</keyword>
<keyword evidence="12" id="KW-1003">Cell membrane</keyword>
<evidence type="ECO:0000256" key="10">
    <source>
        <dbReference type="PIRNR" id="PIRNR006268"/>
    </source>
</evidence>
<feature type="binding site" evidence="11">
    <location>
        <position position="181"/>
    </location>
    <ligand>
        <name>Mg(2+)</name>
        <dbReference type="ChEBI" id="CHEBI:18420"/>
    </ligand>
</feature>
<dbReference type="AlphaFoldDB" id="A0A6I1MLJ6"/>
<evidence type="ECO:0000256" key="6">
    <source>
        <dbReference type="ARBA" id="ARBA00022827"/>
    </source>
</evidence>
<dbReference type="OrthoDB" id="9778595at2"/>
<evidence type="ECO:0000256" key="8">
    <source>
        <dbReference type="ARBA" id="ARBA00031306"/>
    </source>
</evidence>
<keyword evidence="6 10" id="KW-0274">FAD</keyword>
<dbReference type="GO" id="GO:0016740">
    <property type="term" value="F:transferase activity"/>
    <property type="evidence" value="ECO:0007669"/>
    <property type="project" value="UniProtKB-UniRule"/>
</dbReference>
<dbReference type="Pfam" id="PF02424">
    <property type="entry name" value="ApbE"/>
    <property type="match status" value="1"/>
</dbReference>
<feature type="binding site" evidence="11">
    <location>
        <position position="294"/>
    </location>
    <ligand>
        <name>Mg(2+)</name>
        <dbReference type="ChEBI" id="CHEBI:18420"/>
    </ligand>
</feature>
<comment type="similarity">
    <text evidence="10 12">Belongs to the ApbE family.</text>
</comment>
<protein>
    <recommendedName>
        <fullName evidence="2 10">FAD:protein FMN transferase</fullName>
        <ecNumber evidence="1 10">2.7.1.180</ecNumber>
    </recommendedName>
    <alternativeName>
        <fullName evidence="8 10">Flavin transferase</fullName>
    </alternativeName>
</protein>
<keyword evidence="12" id="KW-0449">Lipoprotein</keyword>
<evidence type="ECO:0000256" key="2">
    <source>
        <dbReference type="ARBA" id="ARBA00016337"/>
    </source>
</evidence>
<sequence>MFKKKLIIITMIFVLFLGLISCMGINKFKNTKEEVESYEMSEKILGTVVSGVAYGKNSKEALEKAFKRANYIENIMSVNIKDSELNKVNEEAFNKDVKLSNELYYVIDKALYYANLTNGALDPTIGHVIDEWGIGTDHAKIPEKDVINKYKSLENYKNVKLNLNTKEIKFLNENVKLDLGAIGKGYIGDEMRIVLKEEGIQSALLNLGGNVVTLGTKINNEKWSIGIRNPKEENEISASLKASNEVVVTSGNYERYFIKDGIRYHHIIDPKTVYPAKNGVVSSTIITKDGIDADALSTATYILGSEKAKKLIESLDGVEAFFIKDNMEVIVTKGLNNKGFRVR</sequence>
<dbReference type="Gene3D" id="3.10.520.10">
    <property type="entry name" value="ApbE-like domains"/>
    <property type="match status" value="1"/>
</dbReference>
<dbReference type="PANTHER" id="PTHR30040:SF2">
    <property type="entry name" value="FAD:PROTEIN FMN TRANSFERASE"/>
    <property type="match status" value="1"/>
</dbReference>
<comment type="subcellular location">
    <subcellularLocation>
        <location evidence="12">Cell inner membrane</location>
        <topology evidence="12">Lipid-anchor</topology>
        <orientation evidence="12">Periplasmic side</orientation>
    </subcellularLocation>
</comment>
<name>A0A6I1MLJ6_9CLOT</name>
<evidence type="ECO:0000256" key="4">
    <source>
        <dbReference type="ARBA" id="ARBA00022679"/>
    </source>
</evidence>
<dbReference type="GO" id="GO:0046872">
    <property type="term" value="F:metal ion binding"/>
    <property type="evidence" value="ECO:0007669"/>
    <property type="project" value="UniProtKB-UniRule"/>
</dbReference>